<gene>
    <name evidence="1" type="ORF">TIFTF001_032158</name>
</gene>
<protein>
    <submittedName>
        <fullName evidence="1">Uncharacterized protein</fullName>
    </submittedName>
</protein>
<evidence type="ECO:0000313" key="2">
    <source>
        <dbReference type="Proteomes" id="UP001187192"/>
    </source>
</evidence>
<organism evidence="1 2">
    <name type="scientific">Ficus carica</name>
    <name type="common">Common fig</name>
    <dbReference type="NCBI Taxonomy" id="3494"/>
    <lineage>
        <taxon>Eukaryota</taxon>
        <taxon>Viridiplantae</taxon>
        <taxon>Streptophyta</taxon>
        <taxon>Embryophyta</taxon>
        <taxon>Tracheophyta</taxon>
        <taxon>Spermatophyta</taxon>
        <taxon>Magnoliopsida</taxon>
        <taxon>eudicotyledons</taxon>
        <taxon>Gunneridae</taxon>
        <taxon>Pentapetalae</taxon>
        <taxon>rosids</taxon>
        <taxon>fabids</taxon>
        <taxon>Rosales</taxon>
        <taxon>Moraceae</taxon>
        <taxon>Ficeae</taxon>
        <taxon>Ficus</taxon>
    </lineage>
</organism>
<evidence type="ECO:0000313" key="1">
    <source>
        <dbReference type="EMBL" id="GMN63075.1"/>
    </source>
</evidence>
<comment type="caution">
    <text evidence="1">The sequence shown here is derived from an EMBL/GenBank/DDBJ whole genome shotgun (WGS) entry which is preliminary data.</text>
</comment>
<reference evidence="1" key="1">
    <citation type="submission" date="2023-07" db="EMBL/GenBank/DDBJ databases">
        <title>draft genome sequence of fig (Ficus carica).</title>
        <authorList>
            <person name="Takahashi T."/>
            <person name="Nishimura K."/>
        </authorList>
    </citation>
    <scope>NUCLEOTIDE SEQUENCE</scope>
</reference>
<accession>A0AA88DW71</accession>
<name>A0AA88DW71_FICCA</name>
<proteinExistence type="predicted"/>
<sequence length="55" mass="6478">MPNNIYGIHDEAKDKDFELELNWVCDESNRQHQKGSRIHLASTTPRFTRTVSEYV</sequence>
<dbReference type="EMBL" id="BTGU01000141">
    <property type="protein sequence ID" value="GMN63075.1"/>
    <property type="molecule type" value="Genomic_DNA"/>
</dbReference>
<dbReference type="Proteomes" id="UP001187192">
    <property type="component" value="Unassembled WGS sequence"/>
</dbReference>
<dbReference type="AlphaFoldDB" id="A0AA88DW71"/>
<keyword evidence="2" id="KW-1185">Reference proteome</keyword>